<dbReference type="InterPro" id="IPR012337">
    <property type="entry name" value="RNaseH-like_sf"/>
</dbReference>
<dbReference type="PANTHER" id="PTHR42648:SF18">
    <property type="entry name" value="RETROTRANSPOSON, UNCLASSIFIED-LIKE PROTEIN"/>
    <property type="match status" value="1"/>
</dbReference>
<keyword evidence="4" id="KW-1185">Reference proteome</keyword>
<proteinExistence type="predicted"/>
<evidence type="ECO:0000256" key="1">
    <source>
        <dbReference type="SAM" id="MobiDB-lite"/>
    </source>
</evidence>
<comment type="caution">
    <text evidence="3">The sequence shown here is derived from an EMBL/GenBank/DDBJ whole genome shotgun (WGS) entry which is preliminary data.</text>
</comment>
<feature type="region of interest" description="Disordered" evidence="1">
    <location>
        <begin position="576"/>
        <end position="597"/>
    </location>
</feature>
<reference evidence="3" key="2">
    <citation type="submission" date="2022-01" db="EMBL/GenBank/DDBJ databases">
        <authorList>
            <person name="Yamashiro T."/>
            <person name="Shiraishi A."/>
            <person name="Satake H."/>
            <person name="Nakayama K."/>
        </authorList>
    </citation>
    <scope>NUCLEOTIDE SEQUENCE</scope>
</reference>
<evidence type="ECO:0000313" key="3">
    <source>
        <dbReference type="EMBL" id="GJT40220.1"/>
    </source>
</evidence>
<dbReference type="SUPFAM" id="SSF53098">
    <property type="entry name" value="Ribonuclease H-like"/>
    <property type="match status" value="1"/>
</dbReference>
<name>A0ABQ5DLZ3_9ASTR</name>
<dbReference type="PANTHER" id="PTHR42648">
    <property type="entry name" value="TRANSPOSASE, PUTATIVE-RELATED"/>
    <property type="match status" value="1"/>
</dbReference>
<dbReference type="Gene3D" id="3.30.420.10">
    <property type="entry name" value="Ribonuclease H-like superfamily/Ribonuclease H"/>
    <property type="match status" value="1"/>
</dbReference>
<dbReference type="PROSITE" id="PS50994">
    <property type="entry name" value="INTEGRASE"/>
    <property type="match status" value="1"/>
</dbReference>
<dbReference type="InterPro" id="IPR036397">
    <property type="entry name" value="RNaseH_sf"/>
</dbReference>
<dbReference type="InterPro" id="IPR039537">
    <property type="entry name" value="Retrotran_Ty1/copia-like"/>
</dbReference>
<feature type="region of interest" description="Disordered" evidence="1">
    <location>
        <begin position="512"/>
        <end position="536"/>
    </location>
</feature>
<reference evidence="3" key="1">
    <citation type="journal article" date="2022" name="Int. J. Mol. Sci.">
        <title>Draft Genome of Tanacetum Coccineum: Genomic Comparison of Closely Related Tanacetum-Family Plants.</title>
        <authorList>
            <person name="Yamashiro T."/>
            <person name="Shiraishi A."/>
            <person name="Nakayama K."/>
            <person name="Satake H."/>
        </authorList>
    </citation>
    <scope>NUCLEOTIDE SEQUENCE</scope>
</reference>
<organism evidence="3 4">
    <name type="scientific">Tanacetum coccineum</name>
    <dbReference type="NCBI Taxonomy" id="301880"/>
    <lineage>
        <taxon>Eukaryota</taxon>
        <taxon>Viridiplantae</taxon>
        <taxon>Streptophyta</taxon>
        <taxon>Embryophyta</taxon>
        <taxon>Tracheophyta</taxon>
        <taxon>Spermatophyta</taxon>
        <taxon>Magnoliopsida</taxon>
        <taxon>eudicotyledons</taxon>
        <taxon>Gunneridae</taxon>
        <taxon>Pentapetalae</taxon>
        <taxon>asterids</taxon>
        <taxon>campanulids</taxon>
        <taxon>Asterales</taxon>
        <taxon>Asteraceae</taxon>
        <taxon>Asteroideae</taxon>
        <taxon>Anthemideae</taxon>
        <taxon>Anthemidinae</taxon>
        <taxon>Tanacetum</taxon>
    </lineage>
</organism>
<dbReference type="InterPro" id="IPR001584">
    <property type="entry name" value="Integrase_cat-core"/>
</dbReference>
<dbReference type="Proteomes" id="UP001151760">
    <property type="component" value="Unassembled WGS sequence"/>
</dbReference>
<protein>
    <submittedName>
        <fullName evidence="3">Retrovirus-related pol polyprotein from transposon TNT 1-94</fullName>
    </submittedName>
</protein>
<gene>
    <name evidence="3" type="ORF">Tco_0940085</name>
</gene>
<accession>A0ABQ5DLZ3</accession>
<feature type="domain" description="Integrase catalytic" evidence="2">
    <location>
        <begin position="1"/>
        <end position="127"/>
    </location>
</feature>
<sequence length="597" mass="67385">MLKLPRKEIKNLCEELLLFFCKLPSLRARARLRSDNDTELKNQVLQEYFNSVGISHQASSVRTPQQNGVMERRNRTLVEAARTTLIFSRAPLFLWDDAIATACYTQNRSIIHHRFDKTPDEHINGKKLNISFLYVFGALSCYGSLSSSKADSDGDVIGLAISLPLYLVDALDLAEDDYFDDGDIFKSVSTAVRFKTSRESSVDGTAGIVTVLSFYGHLWMVNLDNATNNVLISLDSWTVELLAYKGPLSYCYRMDDSNITMEDYIRLEEEKARKRGKVFKWETTKYGKIWYDEDIHDLRSVETKFLAIAFNDEASSKTLSSEPTVSSLNDEIDFRISFDDSDDEDYTIWLFHHVIRGTSTLDLMAEGLSARMLIEHKDARGVSLFTSRAWRRVFDIREPLFQLGGARHCLSWRQFIIALGLHTAEEMQTVGFRMDVDSVNVPYLLARHLRLFVAGRKSGALISRGQFIYEQIDDTWAWEAIGPERESDDAAGAPEAAEDAPVVVKGGQAVPAPVQASQHPPPPPPAAGRIGRMERSMTDQRRFSTWMISCMAQLIKANGQTFQAFDGIFRGSSPVAFQRRTRQRTDGASTSIAQQDQ</sequence>
<dbReference type="EMBL" id="BQNB010015453">
    <property type="protein sequence ID" value="GJT40220.1"/>
    <property type="molecule type" value="Genomic_DNA"/>
</dbReference>
<feature type="compositionally biased region" description="Polar residues" evidence="1">
    <location>
        <begin position="586"/>
        <end position="597"/>
    </location>
</feature>
<evidence type="ECO:0000313" key="4">
    <source>
        <dbReference type="Proteomes" id="UP001151760"/>
    </source>
</evidence>
<evidence type="ECO:0000259" key="2">
    <source>
        <dbReference type="PROSITE" id="PS50994"/>
    </source>
</evidence>